<gene>
    <name evidence="2" type="ORF">HHI36_008436</name>
</gene>
<dbReference type="AlphaFoldDB" id="A0ABD2MSD9"/>
<feature type="compositionally biased region" description="Polar residues" evidence="1">
    <location>
        <begin position="1"/>
        <end position="26"/>
    </location>
</feature>
<evidence type="ECO:0000256" key="1">
    <source>
        <dbReference type="SAM" id="MobiDB-lite"/>
    </source>
</evidence>
<keyword evidence="3" id="KW-1185">Reference proteome</keyword>
<reference evidence="2 3" key="1">
    <citation type="journal article" date="2021" name="BMC Biol.">
        <title>Horizontally acquired antibacterial genes associated with adaptive radiation of ladybird beetles.</title>
        <authorList>
            <person name="Li H.S."/>
            <person name="Tang X.F."/>
            <person name="Huang Y.H."/>
            <person name="Xu Z.Y."/>
            <person name="Chen M.L."/>
            <person name="Du X.Y."/>
            <person name="Qiu B.Y."/>
            <person name="Chen P.T."/>
            <person name="Zhang W."/>
            <person name="Slipinski A."/>
            <person name="Escalona H.E."/>
            <person name="Waterhouse R.M."/>
            <person name="Zwick A."/>
            <person name="Pang H."/>
        </authorList>
    </citation>
    <scope>NUCLEOTIDE SEQUENCE [LARGE SCALE GENOMIC DNA]</scope>
    <source>
        <strain evidence="2">SYSU2018</strain>
    </source>
</reference>
<evidence type="ECO:0000313" key="3">
    <source>
        <dbReference type="Proteomes" id="UP001516400"/>
    </source>
</evidence>
<feature type="compositionally biased region" description="Basic and acidic residues" evidence="1">
    <location>
        <begin position="28"/>
        <end position="41"/>
    </location>
</feature>
<accession>A0ABD2MSD9</accession>
<name>A0ABD2MSD9_9CUCU</name>
<protein>
    <submittedName>
        <fullName evidence="2">Uncharacterized protein</fullName>
    </submittedName>
</protein>
<organism evidence="2 3">
    <name type="scientific">Cryptolaemus montrouzieri</name>
    <dbReference type="NCBI Taxonomy" id="559131"/>
    <lineage>
        <taxon>Eukaryota</taxon>
        <taxon>Metazoa</taxon>
        <taxon>Ecdysozoa</taxon>
        <taxon>Arthropoda</taxon>
        <taxon>Hexapoda</taxon>
        <taxon>Insecta</taxon>
        <taxon>Pterygota</taxon>
        <taxon>Neoptera</taxon>
        <taxon>Endopterygota</taxon>
        <taxon>Coleoptera</taxon>
        <taxon>Polyphaga</taxon>
        <taxon>Cucujiformia</taxon>
        <taxon>Coccinelloidea</taxon>
        <taxon>Coccinellidae</taxon>
        <taxon>Scymninae</taxon>
        <taxon>Scymnini</taxon>
        <taxon>Cryptolaemus</taxon>
    </lineage>
</organism>
<comment type="caution">
    <text evidence="2">The sequence shown here is derived from an EMBL/GenBank/DDBJ whole genome shotgun (WGS) entry which is preliminary data.</text>
</comment>
<proteinExistence type="predicted"/>
<dbReference type="Proteomes" id="UP001516400">
    <property type="component" value="Unassembled WGS sequence"/>
</dbReference>
<dbReference type="EMBL" id="JABFTP020000021">
    <property type="protein sequence ID" value="KAL3269364.1"/>
    <property type="molecule type" value="Genomic_DNA"/>
</dbReference>
<feature type="region of interest" description="Disordered" evidence="1">
    <location>
        <begin position="1"/>
        <end position="41"/>
    </location>
</feature>
<evidence type="ECO:0000313" key="2">
    <source>
        <dbReference type="EMBL" id="KAL3269364.1"/>
    </source>
</evidence>
<sequence length="135" mass="15251">MINSNKYNVSQSRDKTVNITMKNISTNKRKDPPTHTPGYDREAINKCLYTYQPKHIRKALNRPESSDLSQESIEMSHKEIVILADVHKEGEPFQVDSQESHDSEVDVSVVEGDVARRGMTYGESFLQELASGSLP</sequence>